<reference evidence="4" key="1">
    <citation type="journal article" date="2023" name="Mol. Phylogenet. Evol.">
        <title>Genome-scale phylogeny and comparative genomics of the fungal order Sordariales.</title>
        <authorList>
            <person name="Hensen N."/>
            <person name="Bonometti L."/>
            <person name="Westerberg I."/>
            <person name="Brannstrom I.O."/>
            <person name="Guillou S."/>
            <person name="Cros-Aarteil S."/>
            <person name="Calhoun S."/>
            <person name="Haridas S."/>
            <person name="Kuo A."/>
            <person name="Mondo S."/>
            <person name="Pangilinan J."/>
            <person name="Riley R."/>
            <person name="LaButti K."/>
            <person name="Andreopoulos B."/>
            <person name="Lipzen A."/>
            <person name="Chen C."/>
            <person name="Yan M."/>
            <person name="Daum C."/>
            <person name="Ng V."/>
            <person name="Clum A."/>
            <person name="Steindorff A."/>
            <person name="Ohm R.A."/>
            <person name="Martin F."/>
            <person name="Silar P."/>
            <person name="Natvig D.O."/>
            <person name="Lalanne C."/>
            <person name="Gautier V."/>
            <person name="Ament-Velasquez S.L."/>
            <person name="Kruys A."/>
            <person name="Hutchinson M.I."/>
            <person name="Powell A.J."/>
            <person name="Barry K."/>
            <person name="Miller A.N."/>
            <person name="Grigoriev I.V."/>
            <person name="Debuchy R."/>
            <person name="Gladieux P."/>
            <person name="Hiltunen Thoren M."/>
            <person name="Johannesson H."/>
        </authorList>
    </citation>
    <scope>NUCLEOTIDE SEQUENCE</scope>
    <source>
        <strain evidence="4">PSN309</strain>
    </source>
</reference>
<dbReference type="InterPro" id="IPR036028">
    <property type="entry name" value="SH3-like_dom_sf"/>
</dbReference>
<dbReference type="SMART" id="SM00326">
    <property type="entry name" value="SH3"/>
    <property type="match status" value="1"/>
</dbReference>
<proteinExistence type="predicted"/>
<dbReference type="Proteomes" id="UP001302126">
    <property type="component" value="Unassembled WGS sequence"/>
</dbReference>
<feature type="domain" description="SH3" evidence="3">
    <location>
        <begin position="162"/>
        <end position="222"/>
    </location>
</feature>
<accession>A0AAN6WKA6</accession>
<dbReference type="Pfam" id="PF00018">
    <property type="entry name" value="SH3_1"/>
    <property type="match status" value="1"/>
</dbReference>
<evidence type="ECO:0000259" key="3">
    <source>
        <dbReference type="PROSITE" id="PS50002"/>
    </source>
</evidence>
<keyword evidence="1 2" id="KW-0728">SH3 domain</keyword>
<name>A0AAN6WKA6_9PEZI</name>
<dbReference type="AlphaFoldDB" id="A0AAN6WKA6"/>
<evidence type="ECO:0000313" key="4">
    <source>
        <dbReference type="EMBL" id="KAK4182836.1"/>
    </source>
</evidence>
<dbReference type="EMBL" id="MU864606">
    <property type="protein sequence ID" value="KAK4182836.1"/>
    <property type="molecule type" value="Genomic_DNA"/>
</dbReference>
<sequence length="242" mass="26530">MSIQQTDALHLYIDGVFPFFPSHDGISHAHYNQEDAGINTTPPHQSKHEQPEHQLVDHPAEVSYDTARPNLLNAIKNFDKTTLRPPAPLPVPEVSDPLPTGPAPLPADLAPPSALLVALTTRRACTGVAPLTSRRNNGIVAIATRLNWKPPTTCLLGEGGPFLSRLAMAKYDFEPAGANEMGLAVGEHVVWLNNGGLGWSLVRNEQRKQGWVPTAYLEELSLTPQEGRQMMRLRRTTMIGDF</sequence>
<evidence type="ECO:0000256" key="1">
    <source>
        <dbReference type="ARBA" id="ARBA00022443"/>
    </source>
</evidence>
<protein>
    <recommendedName>
        <fullName evidence="3">SH3 domain-containing protein</fullName>
    </recommendedName>
</protein>
<organism evidence="4 5">
    <name type="scientific">Podospora australis</name>
    <dbReference type="NCBI Taxonomy" id="1536484"/>
    <lineage>
        <taxon>Eukaryota</taxon>
        <taxon>Fungi</taxon>
        <taxon>Dikarya</taxon>
        <taxon>Ascomycota</taxon>
        <taxon>Pezizomycotina</taxon>
        <taxon>Sordariomycetes</taxon>
        <taxon>Sordariomycetidae</taxon>
        <taxon>Sordariales</taxon>
        <taxon>Podosporaceae</taxon>
        <taxon>Podospora</taxon>
    </lineage>
</organism>
<dbReference type="Gene3D" id="2.30.30.40">
    <property type="entry name" value="SH3 Domains"/>
    <property type="match status" value="1"/>
</dbReference>
<evidence type="ECO:0000256" key="2">
    <source>
        <dbReference type="PROSITE-ProRule" id="PRU00192"/>
    </source>
</evidence>
<dbReference type="SUPFAM" id="SSF50044">
    <property type="entry name" value="SH3-domain"/>
    <property type="match status" value="1"/>
</dbReference>
<reference evidence="4" key="2">
    <citation type="submission" date="2023-05" db="EMBL/GenBank/DDBJ databases">
        <authorList>
            <consortium name="Lawrence Berkeley National Laboratory"/>
            <person name="Steindorff A."/>
            <person name="Hensen N."/>
            <person name="Bonometti L."/>
            <person name="Westerberg I."/>
            <person name="Brannstrom I.O."/>
            <person name="Guillou S."/>
            <person name="Cros-Aarteil S."/>
            <person name="Calhoun S."/>
            <person name="Haridas S."/>
            <person name="Kuo A."/>
            <person name="Mondo S."/>
            <person name="Pangilinan J."/>
            <person name="Riley R."/>
            <person name="Labutti K."/>
            <person name="Andreopoulos B."/>
            <person name="Lipzen A."/>
            <person name="Chen C."/>
            <person name="Yanf M."/>
            <person name="Daum C."/>
            <person name="Ng V."/>
            <person name="Clum A."/>
            <person name="Ohm R."/>
            <person name="Martin F."/>
            <person name="Silar P."/>
            <person name="Natvig D."/>
            <person name="Lalanne C."/>
            <person name="Gautier V."/>
            <person name="Ament-Velasquez S.L."/>
            <person name="Kruys A."/>
            <person name="Hutchinson M.I."/>
            <person name="Powell A.J."/>
            <person name="Barry K."/>
            <person name="Miller A.N."/>
            <person name="Grigoriev I.V."/>
            <person name="Debuchy R."/>
            <person name="Gladieux P."/>
            <person name="Thoren M.H."/>
            <person name="Johannesson H."/>
        </authorList>
    </citation>
    <scope>NUCLEOTIDE SEQUENCE</scope>
    <source>
        <strain evidence="4">PSN309</strain>
    </source>
</reference>
<gene>
    <name evidence="4" type="ORF">QBC35DRAFT_509232</name>
</gene>
<dbReference type="InterPro" id="IPR001452">
    <property type="entry name" value="SH3_domain"/>
</dbReference>
<comment type="caution">
    <text evidence="4">The sequence shown here is derived from an EMBL/GenBank/DDBJ whole genome shotgun (WGS) entry which is preliminary data.</text>
</comment>
<dbReference type="PROSITE" id="PS50002">
    <property type="entry name" value="SH3"/>
    <property type="match status" value="1"/>
</dbReference>
<evidence type="ECO:0000313" key="5">
    <source>
        <dbReference type="Proteomes" id="UP001302126"/>
    </source>
</evidence>
<keyword evidence="5" id="KW-1185">Reference proteome</keyword>